<reference evidence="6 7" key="1">
    <citation type="submission" date="2019-12" db="EMBL/GenBank/DDBJ databases">
        <title>Genomic-based taxomic classification of the family Erythrobacteraceae.</title>
        <authorList>
            <person name="Xu L."/>
        </authorList>
    </citation>
    <scope>NUCLEOTIDE SEQUENCE [LARGE SCALE GENOMIC DNA]</scope>
    <source>
        <strain evidence="6 7">KEMB 9005-328</strain>
    </source>
</reference>
<dbReference type="CDD" id="cd14958">
    <property type="entry name" value="NHL_PAL_like"/>
    <property type="match status" value="1"/>
</dbReference>
<keyword evidence="1 5" id="KW-0732">Signal</keyword>
<evidence type="ECO:0000256" key="4">
    <source>
        <dbReference type="PROSITE-ProRule" id="PRU00504"/>
    </source>
</evidence>
<dbReference type="PANTHER" id="PTHR10680:SF14">
    <property type="entry name" value="PEPTIDYL-GLYCINE ALPHA-AMIDATING MONOOXYGENASE"/>
    <property type="match status" value="1"/>
</dbReference>
<gene>
    <name evidence="6" type="ORF">GRI58_08330</name>
</gene>
<dbReference type="Gene3D" id="2.120.10.30">
    <property type="entry name" value="TolB, C-terminal domain"/>
    <property type="match status" value="1"/>
</dbReference>
<keyword evidence="2" id="KW-0677">Repeat</keyword>
<dbReference type="SUPFAM" id="SSF63829">
    <property type="entry name" value="Calcium-dependent phosphotriesterase"/>
    <property type="match status" value="1"/>
</dbReference>
<dbReference type="InterPro" id="IPR011042">
    <property type="entry name" value="6-blade_b-propeller_TolB-like"/>
</dbReference>
<feature type="repeat" description="NHL" evidence="4">
    <location>
        <begin position="183"/>
        <end position="225"/>
    </location>
</feature>
<proteinExistence type="predicted"/>
<evidence type="ECO:0000256" key="2">
    <source>
        <dbReference type="ARBA" id="ARBA00022737"/>
    </source>
</evidence>
<organism evidence="6 7">
    <name type="scientific">Qipengyuania algicida</name>
    <dbReference type="NCBI Taxonomy" id="1836209"/>
    <lineage>
        <taxon>Bacteria</taxon>
        <taxon>Pseudomonadati</taxon>
        <taxon>Pseudomonadota</taxon>
        <taxon>Alphaproteobacteria</taxon>
        <taxon>Sphingomonadales</taxon>
        <taxon>Erythrobacteraceae</taxon>
        <taxon>Qipengyuania</taxon>
    </lineage>
</organism>
<feature type="signal peptide" evidence="5">
    <location>
        <begin position="1"/>
        <end position="20"/>
    </location>
</feature>
<evidence type="ECO:0000256" key="5">
    <source>
        <dbReference type="SAM" id="SignalP"/>
    </source>
</evidence>
<dbReference type="PROSITE" id="PS51257">
    <property type="entry name" value="PROKAR_LIPOPROTEIN"/>
    <property type="match status" value="1"/>
</dbReference>
<protein>
    <submittedName>
        <fullName evidence="6">6-bladed beta-propeller</fullName>
    </submittedName>
</protein>
<evidence type="ECO:0000313" key="6">
    <source>
        <dbReference type="EMBL" id="MXP28827.1"/>
    </source>
</evidence>
<comment type="caution">
    <text evidence="6">The sequence shown here is derived from an EMBL/GenBank/DDBJ whole genome shotgun (WGS) entry which is preliminary data.</text>
</comment>
<feature type="chain" id="PRO_5032328651" evidence="5">
    <location>
        <begin position="21"/>
        <end position="324"/>
    </location>
</feature>
<keyword evidence="7" id="KW-1185">Reference proteome</keyword>
<sequence length="324" mass="34675">MRYALVLLASMALGSCGAPARENLPQVQIVKNWPQIAQGAGFGEVSAVAVGPGNRVYVLHRPGRPWKEPFPTTPIAEPTVAVFDGASGKLLDQWGAGQMVMPHGLSIGPQGNVWITDAGREQVLRFTPQGKLTLTIGTRGVTGDDASHFGRPTDVAFLGDHVLVSDGYLNGRVAEYDLDGRFIGQFGSKGHDPGQFSVPHAIAVTGDRILVADRENGRIEAFDRHGKLAADWTEPGRGHPYAVKPMPNGEWLSLEGRDDHDRQGIVLRLYSKDGQLERSFAVASVPGDKSRGHDLAVGPDGAIYIADVTGERVVKLAPGSLKAR</sequence>
<dbReference type="Proteomes" id="UP000439780">
    <property type="component" value="Unassembled WGS sequence"/>
</dbReference>
<dbReference type="PROSITE" id="PS51125">
    <property type="entry name" value="NHL"/>
    <property type="match status" value="1"/>
</dbReference>
<name>A0A845AH90_9SPHN</name>
<dbReference type="EMBL" id="WTYA01000005">
    <property type="protein sequence ID" value="MXP28827.1"/>
    <property type="molecule type" value="Genomic_DNA"/>
</dbReference>
<dbReference type="PANTHER" id="PTHR10680">
    <property type="entry name" value="PEPTIDYL-GLYCINE ALPHA-AMIDATING MONOOXYGENASE"/>
    <property type="match status" value="1"/>
</dbReference>
<keyword evidence="3" id="KW-0325">Glycoprotein</keyword>
<evidence type="ECO:0000256" key="1">
    <source>
        <dbReference type="ARBA" id="ARBA00022729"/>
    </source>
</evidence>
<dbReference type="AlphaFoldDB" id="A0A845AH90"/>
<dbReference type="RefSeq" id="WP_160753099.1">
    <property type="nucleotide sequence ID" value="NZ_WTYA01000005.1"/>
</dbReference>
<evidence type="ECO:0000313" key="7">
    <source>
        <dbReference type="Proteomes" id="UP000439780"/>
    </source>
</evidence>
<evidence type="ECO:0000256" key="3">
    <source>
        <dbReference type="ARBA" id="ARBA00023180"/>
    </source>
</evidence>
<dbReference type="Pfam" id="PF01436">
    <property type="entry name" value="NHL"/>
    <property type="match status" value="1"/>
</dbReference>
<dbReference type="InterPro" id="IPR001258">
    <property type="entry name" value="NHL_repeat"/>
</dbReference>
<dbReference type="OrthoDB" id="9792285at2"/>
<accession>A0A845AH90</accession>